<gene>
    <name evidence="4" type="ORF">WI38_30480</name>
</gene>
<dbReference type="EMBL" id="LOTN01000071">
    <property type="protein sequence ID" value="KUZ81768.1"/>
    <property type="molecule type" value="Genomic_DNA"/>
</dbReference>
<evidence type="ECO:0000259" key="3">
    <source>
        <dbReference type="PROSITE" id="PS51186"/>
    </source>
</evidence>
<dbReference type="SUPFAM" id="SSF55729">
    <property type="entry name" value="Acyl-CoA N-acyltransferases (Nat)"/>
    <property type="match status" value="1"/>
</dbReference>
<dbReference type="Proteomes" id="UP000065521">
    <property type="component" value="Unassembled WGS sequence"/>
</dbReference>
<comment type="caution">
    <text evidence="4">The sequence shown here is derived from an EMBL/GenBank/DDBJ whole genome shotgun (WGS) entry which is preliminary data.</text>
</comment>
<evidence type="ECO:0000313" key="4">
    <source>
        <dbReference type="EMBL" id="KUZ81768.1"/>
    </source>
</evidence>
<evidence type="ECO:0000313" key="5">
    <source>
        <dbReference type="Proteomes" id="UP000065521"/>
    </source>
</evidence>
<keyword evidence="1 4" id="KW-0808">Transferase</keyword>
<organism evidence="4 5">
    <name type="scientific">Burkholderia ubonensis</name>
    <dbReference type="NCBI Taxonomy" id="101571"/>
    <lineage>
        <taxon>Bacteria</taxon>
        <taxon>Pseudomonadati</taxon>
        <taxon>Pseudomonadota</taxon>
        <taxon>Betaproteobacteria</taxon>
        <taxon>Burkholderiales</taxon>
        <taxon>Burkholderiaceae</taxon>
        <taxon>Burkholderia</taxon>
        <taxon>Burkholderia cepacia complex</taxon>
    </lineage>
</organism>
<dbReference type="InterPro" id="IPR000182">
    <property type="entry name" value="GNAT_dom"/>
</dbReference>
<evidence type="ECO:0000256" key="2">
    <source>
        <dbReference type="ARBA" id="ARBA00023315"/>
    </source>
</evidence>
<dbReference type="PROSITE" id="PS51186">
    <property type="entry name" value="GNAT"/>
    <property type="match status" value="1"/>
</dbReference>
<accession>A0A124L7R1</accession>
<dbReference type="RefSeq" id="WP_059637446.1">
    <property type="nucleotide sequence ID" value="NZ_LOTK01000067.1"/>
</dbReference>
<dbReference type="InterPro" id="IPR016181">
    <property type="entry name" value="Acyl_CoA_acyltransferase"/>
</dbReference>
<sequence length="191" mass="20731">MTVPVTIRVATRDDAAAMAAVEIAAAQRFRDIGMAHIADAEPTDPSAVLLRIDAGRAYVACDESDSRAVGFAFFRVLDAQRLYLEELDVAPSHAGQRIGVRLIERVAAHGADEGIAQIVLSTFRAPPWNAPYYRRLGFADIDDAALDATLRQIRAHHVALGLDETQRVFMRRDLRDEHAAGGRQAASLSAG</sequence>
<dbReference type="GO" id="GO:0016747">
    <property type="term" value="F:acyltransferase activity, transferring groups other than amino-acyl groups"/>
    <property type="evidence" value="ECO:0007669"/>
    <property type="project" value="InterPro"/>
</dbReference>
<proteinExistence type="predicted"/>
<dbReference type="PANTHER" id="PTHR43877">
    <property type="entry name" value="AMINOALKYLPHOSPHONATE N-ACETYLTRANSFERASE-RELATED-RELATED"/>
    <property type="match status" value="1"/>
</dbReference>
<dbReference type="CDD" id="cd04301">
    <property type="entry name" value="NAT_SF"/>
    <property type="match status" value="1"/>
</dbReference>
<protein>
    <submittedName>
        <fullName evidence="4">GNAT family acetyltransferase</fullName>
    </submittedName>
</protein>
<dbReference type="InterPro" id="IPR050832">
    <property type="entry name" value="Bact_Acetyltransf"/>
</dbReference>
<dbReference type="AlphaFoldDB" id="A0A124L7R1"/>
<evidence type="ECO:0000256" key="1">
    <source>
        <dbReference type="ARBA" id="ARBA00022679"/>
    </source>
</evidence>
<keyword evidence="2" id="KW-0012">Acyltransferase</keyword>
<dbReference type="Pfam" id="PF00583">
    <property type="entry name" value="Acetyltransf_1"/>
    <property type="match status" value="1"/>
</dbReference>
<name>A0A124L7R1_9BURK</name>
<feature type="domain" description="N-acetyltransferase" evidence="3">
    <location>
        <begin position="5"/>
        <end position="175"/>
    </location>
</feature>
<dbReference type="Gene3D" id="3.40.630.30">
    <property type="match status" value="1"/>
</dbReference>
<reference evidence="4 5" key="1">
    <citation type="submission" date="2015-11" db="EMBL/GenBank/DDBJ databases">
        <title>Expanding the genomic diversity of Burkholderia species for the development of highly accurate diagnostics.</title>
        <authorList>
            <person name="Sahl J."/>
            <person name="Keim P."/>
            <person name="Wagner D."/>
        </authorList>
    </citation>
    <scope>NUCLEOTIDE SEQUENCE [LARGE SCALE GENOMIC DNA]</scope>
    <source>
        <strain evidence="4 5">RF32-BP4</strain>
    </source>
</reference>